<dbReference type="Proteomes" id="UP001178508">
    <property type="component" value="Chromosome 8"/>
</dbReference>
<keyword evidence="3" id="KW-1185">Reference proteome</keyword>
<proteinExistence type="predicted"/>
<dbReference type="AlphaFoldDB" id="A0AAV1FNP2"/>
<gene>
    <name evidence="2" type="ORF">XNOV1_A016967</name>
</gene>
<reference evidence="2" key="1">
    <citation type="submission" date="2023-08" db="EMBL/GenBank/DDBJ databases">
        <authorList>
            <person name="Alioto T."/>
            <person name="Alioto T."/>
            <person name="Gomez Garrido J."/>
        </authorList>
    </citation>
    <scope>NUCLEOTIDE SEQUENCE</scope>
</reference>
<name>A0AAV1FNP2_XYRNO</name>
<organism evidence="2 3">
    <name type="scientific">Xyrichtys novacula</name>
    <name type="common">Pearly razorfish</name>
    <name type="synonym">Hemipteronotus novacula</name>
    <dbReference type="NCBI Taxonomy" id="13765"/>
    <lineage>
        <taxon>Eukaryota</taxon>
        <taxon>Metazoa</taxon>
        <taxon>Chordata</taxon>
        <taxon>Craniata</taxon>
        <taxon>Vertebrata</taxon>
        <taxon>Euteleostomi</taxon>
        <taxon>Actinopterygii</taxon>
        <taxon>Neopterygii</taxon>
        <taxon>Teleostei</taxon>
        <taxon>Neoteleostei</taxon>
        <taxon>Acanthomorphata</taxon>
        <taxon>Eupercaria</taxon>
        <taxon>Labriformes</taxon>
        <taxon>Labridae</taxon>
        <taxon>Xyrichtys</taxon>
    </lineage>
</organism>
<keyword evidence="1" id="KW-0732">Signal</keyword>
<evidence type="ECO:0000313" key="2">
    <source>
        <dbReference type="EMBL" id="CAJ1062665.1"/>
    </source>
</evidence>
<evidence type="ECO:0000313" key="3">
    <source>
        <dbReference type="Proteomes" id="UP001178508"/>
    </source>
</evidence>
<accession>A0AAV1FNP2</accession>
<feature type="chain" id="PRO_5043516521" evidence="1">
    <location>
        <begin position="23"/>
        <end position="114"/>
    </location>
</feature>
<feature type="signal peptide" evidence="1">
    <location>
        <begin position="1"/>
        <end position="22"/>
    </location>
</feature>
<sequence>MQMKELVFTLILLMQAWDPLWAQTTAAPAQPDPPGLLQRLTEGAREVRAKVQNFGELVRGFADAYYEDHIEPGYGKYFEWASGVRDSAWERIRTTADKFSLFKGKTPTDQPDVN</sequence>
<dbReference type="EMBL" id="OY660871">
    <property type="protein sequence ID" value="CAJ1062665.1"/>
    <property type="molecule type" value="Genomic_DNA"/>
</dbReference>
<protein>
    <submittedName>
        <fullName evidence="2">Apolipoprotein C-IV isoform X2</fullName>
    </submittedName>
</protein>
<evidence type="ECO:0000256" key="1">
    <source>
        <dbReference type="SAM" id="SignalP"/>
    </source>
</evidence>